<evidence type="ECO:0000313" key="10">
    <source>
        <dbReference type="Proteomes" id="UP001214628"/>
    </source>
</evidence>
<evidence type="ECO:0000256" key="6">
    <source>
        <dbReference type="ARBA" id="ARBA00022898"/>
    </source>
</evidence>
<dbReference type="PIRSF" id="PIRSF000524">
    <property type="entry name" value="SPT"/>
    <property type="match status" value="1"/>
</dbReference>
<name>A0AAF0F9M9_9BASI</name>
<sequence>MKFQQDAHETLMVPGFVEFEDDVLYENASPAIAPVSPEFVTAFNNVLKNLRKIVYASNSTQPIVVAGSGNMGWDMATLNVLEPGDKVLVLQTGHFSDLYDDSLQPYGIQTTKLLAPLGNRPSLNEIRAALKKDSYQAISITQVDTSSGVLNDVKAIASLVHEVSPSTLVFVDAVCSVASEELRFDDWGIDLILTAPQQGLATPPGISIMLVGPRALEAYENRNTPPATYFLSWDRWIPVMRSFESGPIKYFATPPTNLILALNKSLNNILNGDVSLEERLQKTIQASNQVKEFARKMGLKQLVDEDLQKAGGAANSLTTIRYPDGITAQDILPKMAQRGIIIGAGIHQTCKDEYFRIGHIGSNVIDKQRNDIERLLENLKEVLEEAGYR</sequence>
<dbReference type="FunFam" id="3.40.640.10:FF:000027">
    <property type="entry name" value="Serine--pyruvate aminotransferase, mitochondrial"/>
    <property type="match status" value="1"/>
</dbReference>
<evidence type="ECO:0000259" key="8">
    <source>
        <dbReference type="Pfam" id="PF00266"/>
    </source>
</evidence>
<dbReference type="GO" id="GO:0008453">
    <property type="term" value="F:alanine-glyoxylate transaminase activity"/>
    <property type="evidence" value="ECO:0007669"/>
    <property type="project" value="UniProtKB-EC"/>
</dbReference>
<dbReference type="InterPro" id="IPR015421">
    <property type="entry name" value="PyrdxlP-dep_Trfase_major"/>
</dbReference>
<dbReference type="EMBL" id="CP118375">
    <property type="protein sequence ID" value="WFD42296.1"/>
    <property type="molecule type" value="Genomic_DNA"/>
</dbReference>
<evidence type="ECO:0000256" key="2">
    <source>
        <dbReference type="ARBA" id="ARBA00009236"/>
    </source>
</evidence>
<dbReference type="InterPro" id="IPR024169">
    <property type="entry name" value="SP_NH2Trfase/AEP_transaminase"/>
</dbReference>
<dbReference type="GO" id="GO:0004760">
    <property type="term" value="F:L-serine-pyruvate transaminase activity"/>
    <property type="evidence" value="ECO:0007669"/>
    <property type="project" value="TreeGrafter"/>
</dbReference>
<organism evidence="9 10">
    <name type="scientific">Malassezia psittaci</name>
    <dbReference type="NCBI Taxonomy" id="1821823"/>
    <lineage>
        <taxon>Eukaryota</taxon>
        <taxon>Fungi</taxon>
        <taxon>Dikarya</taxon>
        <taxon>Basidiomycota</taxon>
        <taxon>Ustilaginomycotina</taxon>
        <taxon>Malasseziomycetes</taxon>
        <taxon>Malasseziales</taxon>
        <taxon>Malasseziaceae</taxon>
        <taxon>Malassezia</taxon>
    </lineage>
</organism>
<keyword evidence="6" id="KW-0663">Pyridoxal phosphate</keyword>
<dbReference type="PANTHER" id="PTHR21152">
    <property type="entry name" value="AMINOTRANSFERASE CLASS V"/>
    <property type="match status" value="1"/>
</dbReference>
<dbReference type="InterPro" id="IPR000192">
    <property type="entry name" value="Aminotrans_V_dom"/>
</dbReference>
<proteinExistence type="inferred from homology"/>
<keyword evidence="4" id="KW-0032">Aminotransferase</keyword>
<dbReference type="Proteomes" id="UP001214628">
    <property type="component" value="Chromosome 1"/>
</dbReference>
<keyword evidence="10" id="KW-1185">Reference proteome</keyword>
<dbReference type="Pfam" id="PF00266">
    <property type="entry name" value="Aminotran_5"/>
    <property type="match status" value="1"/>
</dbReference>
<dbReference type="AlphaFoldDB" id="A0AAF0F9M9"/>
<evidence type="ECO:0000256" key="4">
    <source>
        <dbReference type="ARBA" id="ARBA00022576"/>
    </source>
</evidence>
<dbReference type="PANTHER" id="PTHR21152:SF24">
    <property type="entry name" value="ALANINE--GLYOXYLATE AMINOTRANSFERASE 1"/>
    <property type="match status" value="1"/>
</dbReference>
<dbReference type="InterPro" id="IPR015424">
    <property type="entry name" value="PyrdxlP-dep_Trfase"/>
</dbReference>
<gene>
    <name evidence="9" type="ORF">MPSI1_000938</name>
</gene>
<protein>
    <recommendedName>
        <fullName evidence="3">alanine--glyoxylate transaminase</fullName>
        <ecNumber evidence="3">2.6.1.44</ecNumber>
    </recommendedName>
</protein>
<evidence type="ECO:0000313" key="9">
    <source>
        <dbReference type="EMBL" id="WFD42296.1"/>
    </source>
</evidence>
<evidence type="ECO:0000256" key="5">
    <source>
        <dbReference type="ARBA" id="ARBA00022679"/>
    </source>
</evidence>
<dbReference type="InterPro" id="IPR015422">
    <property type="entry name" value="PyrdxlP-dep_Trfase_small"/>
</dbReference>
<evidence type="ECO:0000256" key="7">
    <source>
        <dbReference type="PIRSR" id="PIRSR000524-1"/>
    </source>
</evidence>
<dbReference type="Gene3D" id="3.90.1150.10">
    <property type="entry name" value="Aspartate Aminotransferase, domain 1"/>
    <property type="match status" value="1"/>
</dbReference>
<dbReference type="Gene3D" id="3.40.640.10">
    <property type="entry name" value="Type I PLP-dependent aspartate aminotransferase-like (Major domain)"/>
    <property type="match status" value="1"/>
</dbReference>
<comment type="cofactor">
    <cofactor evidence="1">
        <name>pyridoxal 5'-phosphate</name>
        <dbReference type="ChEBI" id="CHEBI:597326"/>
    </cofactor>
</comment>
<dbReference type="GO" id="GO:0005777">
    <property type="term" value="C:peroxisome"/>
    <property type="evidence" value="ECO:0007669"/>
    <property type="project" value="TreeGrafter"/>
</dbReference>
<dbReference type="GO" id="GO:0019265">
    <property type="term" value="P:glycine biosynthetic process, by transamination of glyoxylate"/>
    <property type="evidence" value="ECO:0007669"/>
    <property type="project" value="TreeGrafter"/>
</dbReference>
<dbReference type="EC" id="2.6.1.44" evidence="3"/>
<feature type="domain" description="Aminotransferase class V" evidence="8">
    <location>
        <begin position="33"/>
        <end position="347"/>
    </location>
</feature>
<keyword evidence="5" id="KW-0808">Transferase</keyword>
<reference evidence="9" key="1">
    <citation type="submission" date="2023-02" db="EMBL/GenBank/DDBJ databases">
        <title>Mating type loci evolution in Malassezia.</title>
        <authorList>
            <person name="Coelho M.A."/>
        </authorList>
    </citation>
    <scope>NUCLEOTIDE SEQUENCE</scope>
    <source>
        <strain evidence="9">CBS 14136</strain>
    </source>
</reference>
<feature type="binding site" evidence="7">
    <location>
        <position position="356"/>
    </location>
    <ligand>
        <name>substrate</name>
    </ligand>
</feature>
<evidence type="ECO:0000256" key="3">
    <source>
        <dbReference type="ARBA" id="ARBA00013049"/>
    </source>
</evidence>
<comment type="similarity">
    <text evidence="2">Belongs to the class-V pyridoxal-phosphate-dependent aminotransferase family.</text>
</comment>
<dbReference type="SUPFAM" id="SSF53383">
    <property type="entry name" value="PLP-dependent transferases"/>
    <property type="match status" value="1"/>
</dbReference>
<accession>A0AAF0F9M9</accession>
<evidence type="ECO:0000256" key="1">
    <source>
        <dbReference type="ARBA" id="ARBA00001933"/>
    </source>
</evidence>